<evidence type="ECO:0000313" key="3">
    <source>
        <dbReference type="Proteomes" id="UP001353858"/>
    </source>
</evidence>
<comment type="caution">
    <text evidence="2">The sequence shown here is derived from an EMBL/GenBank/DDBJ whole genome shotgun (WGS) entry which is preliminary data.</text>
</comment>
<sequence>MTSVKCYVLLLIALISMVCCVPVPGGYGHDHTHFVIHVPHHIHTIHHTHVKKIHVPVVKTVLLKEPPINHGWAHGGWHGSYGGGW</sequence>
<keyword evidence="1" id="KW-0732">Signal</keyword>
<evidence type="ECO:0000256" key="1">
    <source>
        <dbReference type="SAM" id="SignalP"/>
    </source>
</evidence>
<feature type="signal peptide" evidence="1">
    <location>
        <begin position="1"/>
        <end position="20"/>
    </location>
</feature>
<organism evidence="2 3">
    <name type="scientific">Aquatica leii</name>
    <dbReference type="NCBI Taxonomy" id="1421715"/>
    <lineage>
        <taxon>Eukaryota</taxon>
        <taxon>Metazoa</taxon>
        <taxon>Ecdysozoa</taxon>
        <taxon>Arthropoda</taxon>
        <taxon>Hexapoda</taxon>
        <taxon>Insecta</taxon>
        <taxon>Pterygota</taxon>
        <taxon>Neoptera</taxon>
        <taxon>Endopterygota</taxon>
        <taxon>Coleoptera</taxon>
        <taxon>Polyphaga</taxon>
        <taxon>Elateriformia</taxon>
        <taxon>Elateroidea</taxon>
        <taxon>Lampyridae</taxon>
        <taxon>Luciolinae</taxon>
        <taxon>Aquatica</taxon>
    </lineage>
</organism>
<dbReference type="AlphaFoldDB" id="A0AAN7NYL8"/>
<dbReference type="Proteomes" id="UP001353858">
    <property type="component" value="Unassembled WGS sequence"/>
</dbReference>
<gene>
    <name evidence="2" type="ORF">RN001_015101</name>
</gene>
<keyword evidence="3" id="KW-1185">Reference proteome</keyword>
<feature type="chain" id="PRO_5042841547" evidence="1">
    <location>
        <begin position="21"/>
        <end position="85"/>
    </location>
</feature>
<protein>
    <submittedName>
        <fullName evidence="2">Uncharacterized protein</fullName>
    </submittedName>
</protein>
<dbReference type="EMBL" id="JARPUR010000007">
    <property type="protein sequence ID" value="KAK4873072.1"/>
    <property type="molecule type" value="Genomic_DNA"/>
</dbReference>
<name>A0AAN7NYL8_9COLE</name>
<accession>A0AAN7NYL8</accession>
<proteinExistence type="predicted"/>
<reference evidence="3" key="1">
    <citation type="submission" date="2023-01" db="EMBL/GenBank/DDBJ databases">
        <title>Key to firefly adult light organ development and bioluminescence: homeobox transcription factors regulate luciferase expression and transportation to peroxisome.</title>
        <authorList>
            <person name="Fu X."/>
        </authorList>
    </citation>
    <scope>NUCLEOTIDE SEQUENCE [LARGE SCALE GENOMIC DNA]</scope>
</reference>
<evidence type="ECO:0000313" key="2">
    <source>
        <dbReference type="EMBL" id="KAK4873072.1"/>
    </source>
</evidence>